<keyword evidence="1" id="KW-0732">Signal</keyword>
<evidence type="ECO:0000313" key="4">
    <source>
        <dbReference type="Proteomes" id="UP000219286"/>
    </source>
</evidence>
<accession>A0A2H2YZR4</accession>
<dbReference type="Pfam" id="PF24476">
    <property type="entry name" value="DUF7580"/>
    <property type="match status" value="1"/>
</dbReference>
<dbReference type="OrthoDB" id="3565018at2759"/>
<proteinExistence type="predicted"/>
<comment type="caution">
    <text evidence="3">The sequence shown here is derived from an EMBL/GenBank/DDBJ whole genome shotgun (WGS) entry which is preliminary data.</text>
</comment>
<dbReference type="PANTHER" id="PTHR35186">
    <property type="entry name" value="ANK_REP_REGION DOMAIN-CONTAINING PROTEIN"/>
    <property type="match status" value="1"/>
</dbReference>
<dbReference type="EMBL" id="LFMI01000198">
    <property type="protein sequence ID" value="OTA01363.1"/>
    <property type="molecule type" value="Genomic_DNA"/>
</dbReference>
<protein>
    <recommendedName>
        <fullName evidence="2">DUF7580 domain-containing protein</fullName>
    </recommendedName>
</protein>
<evidence type="ECO:0000313" key="3">
    <source>
        <dbReference type="EMBL" id="OTA01363.1"/>
    </source>
</evidence>
<evidence type="ECO:0000256" key="1">
    <source>
        <dbReference type="SAM" id="SignalP"/>
    </source>
</evidence>
<reference evidence="3 4" key="1">
    <citation type="journal article" date="2015" name="Genome Announc.">
        <title>Genome sequence and annotation of Trichoderma parareesei, the ancestor of the cellulase producer Trichoderma reesei.</title>
        <authorList>
            <person name="Yang D."/>
            <person name="Pomraning K."/>
            <person name="Kopchinskiy A."/>
            <person name="Karimi Aghcheh R."/>
            <person name="Atanasova L."/>
            <person name="Chenthamara K."/>
            <person name="Baker S.E."/>
            <person name="Zhang R."/>
            <person name="Shen Q."/>
            <person name="Freitag M."/>
            <person name="Kubicek C.P."/>
            <person name="Druzhinina I.S."/>
        </authorList>
    </citation>
    <scope>NUCLEOTIDE SEQUENCE [LARGE SCALE GENOMIC DNA]</scope>
    <source>
        <strain evidence="3 4">CBS 125925</strain>
    </source>
</reference>
<feature type="signal peptide" evidence="1">
    <location>
        <begin position="1"/>
        <end position="20"/>
    </location>
</feature>
<gene>
    <name evidence="3" type="ORF">A9Z42_0016860</name>
</gene>
<keyword evidence="4" id="KW-1185">Reference proteome</keyword>
<feature type="chain" id="PRO_5013682186" description="DUF7580 domain-containing protein" evidence="1">
    <location>
        <begin position="21"/>
        <end position="546"/>
    </location>
</feature>
<feature type="domain" description="DUF7580" evidence="2">
    <location>
        <begin position="199"/>
        <end position="537"/>
    </location>
</feature>
<dbReference type="PANTHER" id="PTHR35186:SF4">
    <property type="entry name" value="PRION-INHIBITION AND PROPAGATION HELO DOMAIN-CONTAINING PROTEIN"/>
    <property type="match status" value="1"/>
</dbReference>
<dbReference type="InterPro" id="IPR056002">
    <property type="entry name" value="DUF7580"/>
</dbReference>
<organism evidence="3 4">
    <name type="scientific">Trichoderma parareesei</name>
    <name type="common">Filamentous fungus</name>
    <dbReference type="NCBI Taxonomy" id="858221"/>
    <lineage>
        <taxon>Eukaryota</taxon>
        <taxon>Fungi</taxon>
        <taxon>Dikarya</taxon>
        <taxon>Ascomycota</taxon>
        <taxon>Pezizomycotina</taxon>
        <taxon>Sordariomycetes</taxon>
        <taxon>Hypocreomycetidae</taxon>
        <taxon>Hypocreales</taxon>
        <taxon>Hypocreaceae</taxon>
        <taxon>Trichoderma</taxon>
    </lineage>
</organism>
<dbReference type="Proteomes" id="UP000219286">
    <property type="component" value="Unassembled WGS sequence"/>
</dbReference>
<dbReference type="AlphaFoldDB" id="A0A2H2YZR4"/>
<name>A0A2H2YZR4_TRIPA</name>
<evidence type="ECO:0000259" key="2">
    <source>
        <dbReference type="Pfam" id="PF24476"/>
    </source>
</evidence>
<sequence length="546" mass="61952">MSGFEVAGVVLGVIPLAISALEHYKAGKGTVATFMKFHGQLDTLIYRLKLQRTFFYLHILELLRSAGVREVVSRSDISEEECIKLLQNVKNSDEIKEYLGTGHLFDTFHQILARYENCLKGIAAKDDLKAILENNSTSASSFAFKERLSFSIEKGSLKQLVEELSEDRLSLKELIDNMKTQQEYTSRNPSEDAQKMAKKLCRIQKYAAPLFEAMRKGCDCGCKNKHKVFMKLDSRIPLKRSRRGKLKDETQFSLLFDHQGYLQETHVNVHEDEGDDSGENVIKSRNTTRVVIVQHFEQSPKGRTVTRLCRHVAELQETGHVLKLKLSNRDLLIVEGEAEHNRDFASPITLSEILKAGCQDDDAKMFPKEQTLLALTVASSILQLQQTWWLGLPFNSNGIKILTPQEQSVTSNSSPFIEQLMGEIPPSLDNAVQCSTIGPDPKTALTELAILLLEIWHHKPLDVWCEKMGKTIPTSPQARMMVAIEWLQATSRRLLPYQCQVIEQCLQVCAGALRYWHEKDFIRMYCENIIKPLQETLGAWDTSGRV</sequence>